<name>A0ABV3WMM2_9HYPH</name>
<evidence type="ECO:0000313" key="3">
    <source>
        <dbReference type="Proteomes" id="UP001559025"/>
    </source>
</evidence>
<keyword evidence="3" id="KW-1185">Reference proteome</keyword>
<evidence type="ECO:0000256" key="1">
    <source>
        <dbReference type="SAM" id="Phobius"/>
    </source>
</evidence>
<accession>A0ABV3WMM2</accession>
<sequence length="54" mass="5813">MSELKRQKEFSGRDARQGEIVLRTPMRKAIFIAGLAGCVLLAVLLAVSACVPTP</sequence>
<organism evidence="2 3">
    <name type="scientific">Neoaquamicrobium sediminum</name>
    <dbReference type="NCBI Taxonomy" id="1849104"/>
    <lineage>
        <taxon>Bacteria</taxon>
        <taxon>Pseudomonadati</taxon>
        <taxon>Pseudomonadota</taxon>
        <taxon>Alphaproteobacteria</taxon>
        <taxon>Hyphomicrobiales</taxon>
        <taxon>Phyllobacteriaceae</taxon>
        <taxon>Neoaquamicrobium</taxon>
    </lineage>
</organism>
<dbReference type="RefSeq" id="WP_173188776.1">
    <property type="nucleotide sequence ID" value="NZ_CBDDTD010000001.1"/>
</dbReference>
<comment type="caution">
    <text evidence="2">The sequence shown here is derived from an EMBL/GenBank/DDBJ whole genome shotgun (WGS) entry which is preliminary data.</text>
</comment>
<gene>
    <name evidence="2" type="ORF">V1479_01210</name>
</gene>
<keyword evidence="1" id="KW-0812">Transmembrane</keyword>
<keyword evidence="1" id="KW-0472">Membrane</keyword>
<evidence type="ECO:0000313" key="2">
    <source>
        <dbReference type="EMBL" id="MEX4005899.1"/>
    </source>
</evidence>
<feature type="transmembrane region" description="Helical" evidence="1">
    <location>
        <begin position="29"/>
        <end position="49"/>
    </location>
</feature>
<keyword evidence="1" id="KW-1133">Transmembrane helix</keyword>
<reference evidence="2 3" key="1">
    <citation type="submission" date="2024-01" db="EMBL/GenBank/DDBJ databases">
        <title>New evidence supports the origin of RcGTA from prophage.</title>
        <authorList>
            <person name="Xu Y."/>
            <person name="Liu B."/>
            <person name="Chen F."/>
        </authorList>
    </citation>
    <scope>NUCLEOTIDE SEQUENCE [LARGE SCALE GENOMIC DNA]</scope>
    <source>
        <strain evidence="2 3">CBW1107-2</strain>
    </source>
</reference>
<protein>
    <submittedName>
        <fullName evidence="2">Peptide ABC transporter permease</fullName>
    </submittedName>
</protein>
<proteinExistence type="predicted"/>
<dbReference type="EMBL" id="JAZHFV010000001">
    <property type="protein sequence ID" value="MEX4005899.1"/>
    <property type="molecule type" value="Genomic_DNA"/>
</dbReference>
<dbReference type="Proteomes" id="UP001559025">
    <property type="component" value="Unassembled WGS sequence"/>
</dbReference>